<dbReference type="InterPro" id="IPR025669">
    <property type="entry name" value="AAA_dom"/>
</dbReference>
<dbReference type="EMBL" id="JACJTC010000001">
    <property type="protein sequence ID" value="MBD2609677.1"/>
    <property type="molecule type" value="Genomic_DNA"/>
</dbReference>
<evidence type="ECO:0000256" key="8">
    <source>
        <dbReference type="ARBA" id="ARBA00051245"/>
    </source>
</evidence>
<feature type="compositionally biased region" description="Polar residues" evidence="10">
    <location>
        <begin position="1"/>
        <end position="11"/>
    </location>
</feature>
<accession>A0ABR8H1H2</accession>
<dbReference type="InterPro" id="IPR050445">
    <property type="entry name" value="Bact_polysacc_biosynth/exp"/>
</dbReference>
<evidence type="ECO:0000313" key="14">
    <source>
        <dbReference type="Proteomes" id="UP000606396"/>
    </source>
</evidence>
<reference evidence="13 14" key="1">
    <citation type="journal article" date="2020" name="ISME J.">
        <title>Comparative genomics reveals insights into cyanobacterial evolution and habitat adaptation.</title>
        <authorList>
            <person name="Chen M.Y."/>
            <person name="Teng W.K."/>
            <person name="Zhao L."/>
            <person name="Hu C.X."/>
            <person name="Zhou Y.K."/>
            <person name="Han B.P."/>
            <person name="Song L.R."/>
            <person name="Shu W.S."/>
        </authorList>
    </citation>
    <scope>NUCLEOTIDE SEQUENCE [LARGE SCALE GENOMIC DNA]</scope>
    <source>
        <strain evidence="13 14">FACHB-252</strain>
    </source>
</reference>
<evidence type="ECO:0000256" key="6">
    <source>
        <dbReference type="ARBA" id="ARBA00022840"/>
    </source>
</evidence>
<comment type="similarity">
    <text evidence="1">Belongs to the CpsD/CapB family.</text>
</comment>
<dbReference type="SUPFAM" id="SSF52540">
    <property type="entry name" value="P-loop containing nucleoside triphosphate hydrolases"/>
    <property type="match status" value="1"/>
</dbReference>
<evidence type="ECO:0000256" key="4">
    <source>
        <dbReference type="ARBA" id="ARBA00022741"/>
    </source>
</evidence>
<sequence>MENHSSQSSNSDENRNSLPPFLQSQPLPWSQEQGNDSSSGQFLSILQRRALVIAGVSITLMTVVVMNLILNRELPIYEGNFRLLVEPVNDDSKVVDIVKDPNVTKSGLDYDSQIEVLKSPELMGEILRNLKTTYQDINYNSLMANFTISRLAQTKIIEVRYRSHNANQVKTVLDQIAEDYIEYSRERRQTKLRQGIQFVEKQLPSIQNRVDELQKELQTFRQKYDFFDPQIQSEQVVNRISSLSEERQVVNQQLAQARANLSFLQKKDGQVANLKDAALYQQLLAKLQELDVKIATESTRLQDSNPTIQTLKQQRSRLVPLLNQEARRFLSTKVSELTTQLKTLEVQSQELAKAEQKLERQRKQWPILARQYTELQRNLEVATESLNRFLSTRENLQIQISQTELGWQLLEAPSKPKFPISDSSLKRYLIPGIVGSIALGVGVAILLEKLDKTYHSSQTLKEEVKLPLLGNIPFEKQLESTQNYPPTWKVSILKSVSGLNIFRKKDQQDSSYSAKFLEALRLLYTNVQLVSGDRSITSLTITSAMEGDGKSTIAFHLAKVATEMGQRVLLVDANLRQPNIHNLSNLNNSRGLSNLILTNVAMNEAIRQLPSMNELSVITAGSIPPDPTKLLSSEEMKRLMMNFHHTFDLVIYDAPPVLELADVSLLAPHTDGILLVVRIDKTDSSMLQRTLEHLKTYRMNVLGMVGNGNKSNNRC</sequence>
<dbReference type="Pfam" id="PF13614">
    <property type="entry name" value="AAA_31"/>
    <property type="match status" value="1"/>
</dbReference>
<feature type="transmembrane region" description="Helical" evidence="11">
    <location>
        <begin position="50"/>
        <end position="70"/>
    </location>
</feature>
<dbReference type="InterPro" id="IPR027417">
    <property type="entry name" value="P-loop_NTPase"/>
</dbReference>
<comment type="caution">
    <text evidence="13">The sequence shown here is derived from an EMBL/GenBank/DDBJ whole genome shotgun (WGS) entry which is preliminary data.</text>
</comment>
<feature type="region of interest" description="Disordered" evidence="10">
    <location>
        <begin position="1"/>
        <end position="35"/>
    </location>
</feature>
<keyword evidence="11" id="KW-0812">Transmembrane</keyword>
<dbReference type="RefSeq" id="WP_190947815.1">
    <property type="nucleotide sequence ID" value="NZ_JACJTC010000001.1"/>
</dbReference>
<evidence type="ECO:0000256" key="10">
    <source>
        <dbReference type="SAM" id="MobiDB-lite"/>
    </source>
</evidence>
<feature type="coiled-coil region" evidence="9">
    <location>
        <begin position="327"/>
        <end position="364"/>
    </location>
</feature>
<evidence type="ECO:0000256" key="3">
    <source>
        <dbReference type="ARBA" id="ARBA00022679"/>
    </source>
</evidence>
<evidence type="ECO:0000256" key="7">
    <source>
        <dbReference type="ARBA" id="ARBA00023137"/>
    </source>
</evidence>
<keyword evidence="6" id="KW-0067">ATP-binding</keyword>
<dbReference type="EC" id="2.7.10.2" evidence="2"/>
<evidence type="ECO:0000256" key="9">
    <source>
        <dbReference type="SAM" id="Coils"/>
    </source>
</evidence>
<evidence type="ECO:0000256" key="11">
    <source>
        <dbReference type="SAM" id="Phobius"/>
    </source>
</evidence>
<evidence type="ECO:0000256" key="2">
    <source>
        <dbReference type="ARBA" id="ARBA00011903"/>
    </source>
</evidence>
<evidence type="ECO:0000313" key="13">
    <source>
        <dbReference type="EMBL" id="MBD2609677.1"/>
    </source>
</evidence>
<gene>
    <name evidence="13" type="ORF">H6G94_00050</name>
</gene>
<keyword evidence="11" id="KW-0472">Membrane</keyword>
<dbReference type="Gene3D" id="3.40.50.300">
    <property type="entry name" value="P-loop containing nucleotide triphosphate hydrolases"/>
    <property type="match status" value="1"/>
</dbReference>
<keyword evidence="7" id="KW-0829">Tyrosine-protein kinase</keyword>
<name>A0ABR8H1H2_NOSPU</name>
<dbReference type="Proteomes" id="UP000606396">
    <property type="component" value="Unassembled WGS sequence"/>
</dbReference>
<keyword evidence="3" id="KW-0808">Transferase</keyword>
<organism evidence="13 14">
    <name type="scientific">Nostoc punctiforme FACHB-252</name>
    <dbReference type="NCBI Taxonomy" id="1357509"/>
    <lineage>
        <taxon>Bacteria</taxon>
        <taxon>Bacillati</taxon>
        <taxon>Cyanobacteriota</taxon>
        <taxon>Cyanophyceae</taxon>
        <taxon>Nostocales</taxon>
        <taxon>Nostocaceae</taxon>
        <taxon>Nostoc</taxon>
    </lineage>
</organism>
<protein>
    <recommendedName>
        <fullName evidence="2">non-specific protein-tyrosine kinase</fullName>
        <ecNumber evidence="2">2.7.10.2</ecNumber>
    </recommendedName>
</protein>
<feature type="coiled-coil region" evidence="9">
    <location>
        <begin position="196"/>
        <end position="267"/>
    </location>
</feature>
<comment type="catalytic activity">
    <reaction evidence="8">
        <text>L-tyrosyl-[protein] + ATP = O-phospho-L-tyrosyl-[protein] + ADP + H(+)</text>
        <dbReference type="Rhea" id="RHEA:10596"/>
        <dbReference type="Rhea" id="RHEA-COMP:10136"/>
        <dbReference type="Rhea" id="RHEA-COMP:20101"/>
        <dbReference type="ChEBI" id="CHEBI:15378"/>
        <dbReference type="ChEBI" id="CHEBI:30616"/>
        <dbReference type="ChEBI" id="CHEBI:46858"/>
        <dbReference type="ChEBI" id="CHEBI:61978"/>
        <dbReference type="ChEBI" id="CHEBI:456216"/>
        <dbReference type="EC" id="2.7.10.2"/>
    </reaction>
</comment>
<dbReference type="NCBIfam" id="TIGR01007">
    <property type="entry name" value="eps_fam"/>
    <property type="match status" value="1"/>
</dbReference>
<evidence type="ECO:0000256" key="1">
    <source>
        <dbReference type="ARBA" id="ARBA00007316"/>
    </source>
</evidence>
<keyword evidence="14" id="KW-1185">Reference proteome</keyword>
<dbReference type="InterPro" id="IPR005702">
    <property type="entry name" value="Wzc-like_C"/>
</dbReference>
<proteinExistence type="inferred from homology"/>
<dbReference type="PANTHER" id="PTHR32309">
    <property type="entry name" value="TYROSINE-PROTEIN KINASE"/>
    <property type="match status" value="1"/>
</dbReference>
<keyword evidence="5" id="KW-0418">Kinase</keyword>
<evidence type="ECO:0000256" key="5">
    <source>
        <dbReference type="ARBA" id="ARBA00022777"/>
    </source>
</evidence>
<dbReference type="CDD" id="cd05387">
    <property type="entry name" value="BY-kinase"/>
    <property type="match status" value="1"/>
</dbReference>
<keyword evidence="4" id="KW-0547">Nucleotide-binding</keyword>
<keyword evidence="11" id="KW-1133">Transmembrane helix</keyword>
<feature type="compositionally biased region" description="Low complexity" evidence="10">
    <location>
        <begin position="17"/>
        <end position="31"/>
    </location>
</feature>
<feature type="domain" description="AAA" evidence="12">
    <location>
        <begin position="546"/>
        <end position="682"/>
    </location>
</feature>
<evidence type="ECO:0000259" key="12">
    <source>
        <dbReference type="Pfam" id="PF13614"/>
    </source>
</evidence>
<dbReference type="PANTHER" id="PTHR32309:SF13">
    <property type="entry name" value="FERRIC ENTEROBACTIN TRANSPORT PROTEIN FEPE"/>
    <property type="match status" value="1"/>
</dbReference>
<keyword evidence="9" id="KW-0175">Coiled coil</keyword>